<sequence>MTTRYYTARVAELLTEHRFHYTDTDGVDWCRCGMDECNGHANHQAEVLAAAGLIPTSVEWGVSWRGVPQQSLGGPLTEDEARSRAIHDFALIARPAHDWKDATDD</sequence>
<accession>A0A9D5UBY5</accession>
<protein>
    <submittedName>
        <fullName evidence="1">Uncharacterized protein</fullName>
    </submittedName>
</protein>
<gene>
    <name evidence="1" type="ORF">H9623_13115</name>
</gene>
<dbReference type="RefSeq" id="WP_193720496.1">
    <property type="nucleotide sequence ID" value="NZ_JACSPN010000017.1"/>
</dbReference>
<name>A0A9D5UBY5_9CELL</name>
<dbReference type="AlphaFoldDB" id="A0A9D5UBY5"/>
<comment type="caution">
    <text evidence="1">The sequence shown here is derived from an EMBL/GenBank/DDBJ whole genome shotgun (WGS) entry which is preliminary data.</text>
</comment>
<keyword evidence="2" id="KW-1185">Reference proteome</keyword>
<evidence type="ECO:0000313" key="2">
    <source>
        <dbReference type="Proteomes" id="UP000822993"/>
    </source>
</evidence>
<organism evidence="1 2">
    <name type="scientific">Oerskovia douganii</name>
    <dbReference type="NCBI Taxonomy" id="2762210"/>
    <lineage>
        <taxon>Bacteria</taxon>
        <taxon>Bacillati</taxon>
        <taxon>Actinomycetota</taxon>
        <taxon>Actinomycetes</taxon>
        <taxon>Micrococcales</taxon>
        <taxon>Cellulomonadaceae</taxon>
        <taxon>Oerskovia</taxon>
    </lineage>
</organism>
<evidence type="ECO:0000313" key="1">
    <source>
        <dbReference type="EMBL" id="MBE7701236.1"/>
    </source>
</evidence>
<dbReference type="EMBL" id="JACSPN010000017">
    <property type="protein sequence ID" value="MBE7701236.1"/>
    <property type="molecule type" value="Genomic_DNA"/>
</dbReference>
<dbReference type="Proteomes" id="UP000822993">
    <property type="component" value="Unassembled WGS sequence"/>
</dbReference>
<reference evidence="1 2" key="1">
    <citation type="submission" date="2020-08" db="EMBL/GenBank/DDBJ databases">
        <title>A Genomic Blueprint of the Chicken Gut Microbiome.</title>
        <authorList>
            <person name="Gilroy R."/>
            <person name="Ravi A."/>
            <person name="Getino M."/>
            <person name="Pursley I."/>
            <person name="Horton D.L."/>
            <person name="Alikhan N.-F."/>
            <person name="Baker D."/>
            <person name="Gharbi K."/>
            <person name="Hall N."/>
            <person name="Watson M."/>
            <person name="Adriaenssens E.M."/>
            <person name="Foster-Nyarko E."/>
            <person name="Jarju S."/>
            <person name="Secka A."/>
            <person name="Antonio M."/>
            <person name="Oren A."/>
            <person name="Chaudhuri R."/>
            <person name="La Ragione R.M."/>
            <person name="Hildebrand F."/>
            <person name="Pallen M.J."/>
        </authorList>
    </citation>
    <scope>NUCLEOTIDE SEQUENCE [LARGE SCALE GENOMIC DNA]</scope>
    <source>
        <strain evidence="1 2">Sa1BUA8</strain>
    </source>
</reference>
<proteinExistence type="predicted"/>